<evidence type="ECO:0000313" key="12">
    <source>
        <dbReference type="EMBL" id="KMZ70118.1"/>
    </source>
</evidence>
<reference evidence="13" key="1">
    <citation type="journal article" date="2016" name="Nature">
        <title>The genome of the seagrass Zostera marina reveals angiosperm adaptation to the sea.</title>
        <authorList>
            <person name="Olsen J.L."/>
            <person name="Rouze P."/>
            <person name="Verhelst B."/>
            <person name="Lin Y.-C."/>
            <person name="Bayer T."/>
            <person name="Collen J."/>
            <person name="Dattolo E."/>
            <person name="De Paoli E."/>
            <person name="Dittami S."/>
            <person name="Maumus F."/>
            <person name="Michel G."/>
            <person name="Kersting A."/>
            <person name="Lauritano C."/>
            <person name="Lohaus R."/>
            <person name="Toepel M."/>
            <person name="Tonon T."/>
            <person name="Vanneste K."/>
            <person name="Amirebrahimi M."/>
            <person name="Brakel J."/>
            <person name="Bostroem C."/>
            <person name="Chovatia M."/>
            <person name="Grimwood J."/>
            <person name="Jenkins J.W."/>
            <person name="Jueterbock A."/>
            <person name="Mraz A."/>
            <person name="Stam W.T."/>
            <person name="Tice H."/>
            <person name="Bornberg-Bauer E."/>
            <person name="Green P.J."/>
            <person name="Pearson G.A."/>
            <person name="Procaccini G."/>
            <person name="Duarte C.M."/>
            <person name="Schmutz J."/>
            <person name="Reusch T.B.H."/>
            <person name="Van de Peer Y."/>
        </authorList>
    </citation>
    <scope>NUCLEOTIDE SEQUENCE [LARGE SCALE GENOMIC DNA]</scope>
    <source>
        <strain evidence="13">cv. Finnish</strain>
    </source>
</reference>
<feature type="signal peptide" evidence="10">
    <location>
        <begin position="1"/>
        <end position="21"/>
    </location>
</feature>
<dbReference type="OrthoDB" id="298344at2759"/>
<feature type="domain" description="DDT" evidence="11">
    <location>
        <begin position="272"/>
        <end position="336"/>
    </location>
</feature>
<gene>
    <name evidence="12" type="ORF">ZOSMA_1G00890</name>
</gene>
<dbReference type="GO" id="GO:0006355">
    <property type="term" value="P:regulation of DNA-templated transcription"/>
    <property type="evidence" value="ECO:0007669"/>
    <property type="project" value="InterPro"/>
</dbReference>
<dbReference type="EMBL" id="LFYR01000729">
    <property type="protein sequence ID" value="KMZ70118.1"/>
    <property type="molecule type" value="Genomic_DNA"/>
</dbReference>
<keyword evidence="5" id="KW-0597">Phosphoprotein</keyword>
<sequence>MALSLLTSLVISWIFGHCVCGFALEVLIHRSKVSAFALCRHPSASIVCCKNTHQNRYKVQQCAICYCRRCLRNRYGEKLELVSETSDWYCPKCRGICNCSICMKKRGYEPTGNLGKVTKLTGFRPVLEMLHNYPVCSNASQSSMPHSHKGLKRKHDAESYASENYQDKDMNILLEGDDKKENISPLGIEMHVNDQKDRKISMNGDDRKDISPLKKTEVVNRKNNLTGKGNNVARGDNLEIEKPEYYITRTLHNCVFPKGSGVTIVSNVEFSEDVVGGALQFLEFCSVFAKVLDLRKGQAESVLRELSRGLGRRGVNSTLVQFHIKLINMLHIDAGKSPLASTLNKDSGWLQALKSCIVDSKVVKHSSLVEMSMEFINMGISGYNEFDTSQKMQILNFLCDEMLNTESLINKEKNEYIESFKKEAKQEKEFRFQKAMVPHNNNLPIPIIKLTEKAINDESSQAKKKQKPDVLGTESVLQDRKGGVFWRLKSCDSSIMLQEIKNWTSKISQDKWTFYNVDEHEEVEKKISFLKDSQPKPNRCRRFSPQIPSI</sequence>
<evidence type="ECO:0000259" key="11">
    <source>
        <dbReference type="PROSITE" id="PS50827"/>
    </source>
</evidence>
<evidence type="ECO:0000256" key="10">
    <source>
        <dbReference type="SAM" id="SignalP"/>
    </source>
</evidence>
<dbReference type="PANTHER" id="PTHR31169:SF8">
    <property type="entry name" value="ZINC-FINGER DOMAIN OF MONOAMINE-OXIDASE A REPRESSOR R1 PROTEIN"/>
    <property type="match status" value="1"/>
</dbReference>
<dbReference type="InterPro" id="IPR028942">
    <property type="entry name" value="WHIM1_dom"/>
</dbReference>
<dbReference type="InterPro" id="IPR018501">
    <property type="entry name" value="DDT_dom"/>
</dbReference>
<keyword evidence="10" id="KW-0732">Signal</keyword>
<dbReference type="PROSITE" id="PS50827">
    <property type="entry name" value="DDT"/>
    <property type="match status" value="1"/>
</dbReference>
<evidence type="ECO:0000256" key="1">
    <source>
        <dbReference type="ARBA" id="ARBA00004123"/>
    </source>
</evidence>
<evidence type="ECO:0000256" key="9">
    <source>
        <dbReference type="ARBA" id="ARBA00023242"/>
    </source>
</evidence>
<dbReference type="SMART" id="SM00571">
    <property type="entry name" value="DDT"/>
    <property type="match status" value="1"/>
</dbReference>
<evidence type="ECO:0000256" key="6">
    <source>
        <dbReference type="ARBA" id="ARBA00022843"/>
    </source>
</evidence>
<keyword evidence="8" id="KW-0804">Transcription</keyword>
<evidence type="ECO:0000256" key="4">
    <source>
        <dbReference type="ARBA" id="ARBA00022499"/>
    </source>
</evidence>
<keyword evidence="13" id="KW-1185">Reference proteome</keyword>
<name>A0A0K9PM54_ZOSMR</name>
<keyword evidence="7" id="KW-0805">Transcription regulation</keyword>
<dbReference type="Pfam" id="PF15612">
    <property type="entry name" value="WHIM1"/>
    <property type="match status" value="1"/>
</dbReference>
<dbReference type="STRING" id="29655.A0A0K9PM54"/>
<evidence type="ECO:0000256" key="2">
    <source>
        <dbReference type="ARBA" id="ARBA00004496"/>
    </source>
</evidence>
<feature type="chain" id="PRO_5005527873" description="DDT domain-containing protein" evidence="10">
    <location>
        <begin position="22"/>
        <end position="550"/>
    </location>
</feature>
<keyword evidence="9" id="KW-0539">Nucleus</keyword>
<dbReference type="InterPro" id="IPR040221">
    <property type="entry name" value="CDCA7/CDA7L"/>
</dbReference>
<evidence type="ECO:0000256" key="3">
    <source>
        <dbReference type="ARBA" id="ARBA00022490"/>
    </source>
</evidence>
<accession>A0A0K9PM54</accession>
<dbReference type="OMA" id="VNDEPMV"/>
<evidence type="ECO:0000256" key="7">
    <source>
        <dbReference type="ARBA" id="ARBA00023015"/>
    </source>
</evidence>
<proteinExistence type="predicted"/>
<evidence type="ECO:0000256" key="8">
    <source>
        <dbReference type="ARBA" id="ARBA00023163"/>
    </source>
</evidence>
<dbReference type="Proteomes" id="UP000036987">
    <property type="component" value="Unassembled WGS sequence"/>
</dbReference>
<dbReference type="Pfam" id="PF10497">
    <property type="entry name" value="zf-4CXXC_R1"/>
    <property type="match status" value="1"/>
</dbReference>
<dbReference type="AlphaFoldDB" id="A0A0K9PM54"/>
<dbReference type="PANTHER" id="PTHR31169">
    <property type="entry name" value="OS05G0300700 PROTEIN"/>
    <property type="match status" value="1"/>
</dbReference>
<organism evidence="12 13">
    <name type="scientific">Zostera marina</name>
    <name type="common">Eelgrass</name>
    <dbReference type="NCBI Taxonomy" id="29655"/>
    <lineage>
        <taxon>Eukaryota</taxon>
        <taxon>Viridiplantae</taxon>
        <taxon>Streptophyta</taxon>
        <taxon>Embryophyta</taxon>
        <taxon>Tracheophyta</taxon>
        <taxon>Spermatophyta</taxon>
        <taxon>Magnoliopsida</taxon>
        <taxon>Liliopsida</taxon>
        <taxon>Zosteraceae</taxon>
        <taxon>Zostera</taxon>
    </lineage>
</organism>
<evidence type="ECO:0000256" key="5">
    <source>
        <dbReference type="ARBA" id="ARBA00022553"/>
    </source>
</evidence>
<dbReference type="GO" id="GO:0005737">
    <property type="term" value="C:cytoplasm"/>
    <property type="evidence" value="ECO:0007669"/>
    <property type="project" value="UniProtKB-SubCell"/>
</dbReference>
<protein>
    <recommendedName>
        <fullName evidence="11">DDT domain-containing protein</fullName>
    </recommendedName>
</protein>
<comment type="caution">
    <text evidence="12">The sequence shown here is derived from an EMBL/GenBank/DDBJ whole genome shotgun (WGS) entry which is preliminary data.</text>
</comment>
<keyword evidence="6" id="KW-0832">Ubl conjugation</keyword>
<dbReference type="InterPro" id="IPR018866">
    <property type="entry name" value="Znf-4CXXC_R1"/>
</dbReference>
<dbReference type="GO" id="GO:0005634">
    <property type="term" value="C:nucleus"/>
    <property type="evidence" value="ECO:0000318"/>
    <property type="project" value="GO_Central"/>
</dbReference>
<keyword evidence="3" id="KW-0963">Cytoplasm</keyword>
<comment type="subcellular location">
    <subcellularLocation>
        <location evidence="2">Cytoplasm</location>
    </subcellularLocation>
    <subcellularLocation>
        <location evidence="1">Nucleus</location>
    </subcellularLocation>
</comment>
<keyword evidence="4" id="KW-1017">Isopeptide bond</keyword>
<evidence type="ECO:0000313" key="13">
    <source>
        <dbReference type="Proteomes" id="UP000036987"/>
    </source>
</evidence>